<keyword evidence="4" id="KW-1185">Reference proteome</keyword>
<dbReference type="GO" id="GO:0008270">
    <property type="term" value="F:zinc ion binding"/>
    <property type="evidence" value="ECO:0007669"/>
    <property type="project" value="UniProtKB-KW"/>
</dbReference>
<keyword evidence="1" id="KW-0479">Metal-binding</keyword>
<proteinExistence type="predicted"/>
<protein>
    <recommendedName>
        <fullName evidence="2">C2H2-type domain-containing protein</fullName>
    </recommendedName>
</protein>
<evidence type="ECO:0000313" key="4">
    <source>
        <dbReference type="Proteomes" id="UP000494040"/>
    </source>
</evidence>
<dbReference type="Proteomes" id="UP000494040">
    <property type="component" value="Unassembled WGS sequence"/>
</dbReference>
<dbReference type="InterPro" id="IPR013087">
    <property type="entry name" value="Znf_C2H2_type"/>
</dbReference>
<evidence type="ECO:0000313" key="3">
    <source>
        <dbReference type="EnsemblMetazoa" id="XP_024080819.1"/>
    </source>
</evidence>
<dbReference type="SMART" id="SM00355">
    <property type="entry name" value="ZnF_C2H2"/>
    <property type="match status" value="3"/>
</dbReference>
<organism evidence="3 4">
    <name type="scientific">Cimex lectularius</name>
    <name type="common">Bed bug</name>
    <name type="synonym">Acanthia lectularia</name>
    <dbReference type="NCBI Taxonomy" id="79782"/>
    <lineage>
        <taxon>Eukaryota</taxon>
        <taxon>Metazoa</taxon>
        <taxon>Ecdysozoa</taxon>
        <taxon>Arthropoda</taxon>
        <taxon>Hexapoda</taxon>
        <taxon>Insecta</taxon>
        <taxon>Pterygota</taxon>
        <taxon>Neoptera</taxon>
        <taxon>Paraneoptera</taxon>
        <taxon>Hemiptera</taxon>
        <taxon>Heteroptera</taxon>
        <taxon>Panheteroptera</taxon>
        <taxon>Cimicomorpha</taxon>
        <taxon>Cimicidae</taxon>
        <taxon>Cimex</taxon>
    </lineage>
</organism>
<evidence type="ECO:0000256" key="1">
    <source>
        <dbReference type="PROSITE-ProRule" id="PRU00042"/>
    </source>
</evidence>
<feature type="domain" description="C2H2-type" evidence="2">
    <location>
        <begin position="44"/>
        <end position="71"/>
    </location>
</feature>
<dbReference type="Gene3D" id="3.30.160.60">
    <property type="entry name" value="Classic Zinc Finger"/>
    <property type="match status" value="1"/>
</dbReference>
<accession>A0A8I6SKR9</accession>
<keyword evidence="1" id="KW-0862">Zinc</keyword>
<sequence>MRFTCPSCPYKARQKVQLKKHLAFKHNGNPANIIFLRAGFSPGFPCSDCGRVYKYKHNMVYHRKHSCGQPDRLSCMHCDYKGSAVSHLRFHLYSKHADIIAMRIKGKISL</sequence>
<dbReference type="PROSITE" id="PS50157">
    <property type="entry name" value="ZINC_FINGER_C2H2_2"/>
    <property type="match status" value="2"/>
</dbReference>
<dbReference type="OrthoDB" id="8186305at2759"/>
<dbReference type="GeneID" id="112126282"/>
<evidence type="ECO:0000259" key="2">
    <source>
        <dbReference type="PROSITE" id="PS50157"/>
    </source>
</evidence>
<name>A0A8I6SKR9_CIMLE</name>
<dbReference type="KEGG" id="clec:112126282"/>
<dbReference type="AlphaFoldDB" id="A0A8I6SKR9"/>
<feature type="domain" description="C2H2-type" evidence="2">
    <location>
        <begin position="3"/>
        <end position="31"/>
    </location>
</feature>
<keyword evidence="1" id="KW-0863">Zinc-finger</keyword>
<reference evidence="3" key="1">
    <citation type="submission" date="2022-01" db="UniProtKB">
        <authorList>
            <consortium name="EnsemblMetazoa"/>
        </authorList>
    </citation>
    <scope>IDENTIFICATION</scope>
</reference>
<dbReference type="EnsemblMetazoa" id="XM_024225051.1">
    <property type="protein sequence ID" value="XP_024080819.1"/>
    <property type="gene ID" value="LOC112126282"/>
</dbReference>
<dbReference type="RefSeq" id="XP_024080819.1">
    <property type="nucleotide sequence ID" value="XM_024225051.1"/>
</dbReference>